<keyword evidence="5" id="KW-1185">Reference proteome</keyword>
<sequence>MSDHYKSQQNKHNDSSKKVPPKEDRFVNPYNFVPLETVCYREWISEEGDSQTEKLTGYIECFIQLKTPIFIPNTSYDRAFTEDREDKPKSYDFFSYENLSGSQPISRKEKHSEPVIPGSEIRGVLRSVHEAAFNGCMSSVQENRQLSRRSVEQKKPGILRWNQEKNEWEIQPCERLMLNVTCEQEGHGQLMPRKDYYSLAEGLKIYVKSSKRRYKNRSYMNYVVEEYSLVEKKGDRWKIGYLHKGEPFGKKKHHESIFVESTEESCLPVSLEELQRLKKVLSKYNSEENRHLKEKFRPHRGYATYEKNFSRKIAEKKDVLVYYSISEQDTQIVAQYLSPSMLSQEVFLNDIEHLLKSNGGYQPCVDRNCVCKTCQLFGMVSKEKGNSLGSRLRIEDACVLDSLRQDDTALYYYPEIELPEMGEPKPGSAEFYVSRPLETEHINKSDHWTYDYVQLPDKKIEKDKLRTPLTASEIKIRGRKFYWHHEGWKSVIRKVYQYDSTSKSQSANAPEAEKGNKKMIQIIRPLRQKLRDSQQPLTFKFNVYFEQITQQELTNLLWTLDFEDPKCAHKIGRAKPLGLGSIQIQVDQVYQRRINKSNGEWELTPISREHCKLEVLSSSRQTMKRIATWKPLDFAQQVSYPQIDEANNGSKVNDAASHKWFTANRKAQGKFDKTLPTVEEELNTESKWLYKKRK</sequence>
<gene>
    <name evidence="4" type="ORF">GYN08_01950</name>
</gene>
<keyword evidence="1" id="KW-0051">Antiviral defense</keyword>
<dbReference type="Proteomes" id="UP000800303">
    <property type="component" value="Unassembled WGS sequence"/>
</dbReference>
<proteinExistence type="predicted"/>
<evidence type="ECO:0000313" key="5">
    <source>
        <dbReference type="Proteomes" id="UP000800303"/>
    </source>
</evidence>
<dbReference type="Pfam" id="PF03787">
    <property type="entry name" value="RAMPs"/>
    <property type="match status" value="1"/>
</dbReference>
<evidence type="ECO:0000256" key="2">
    <source>
        <dbReference type="SAM" id="MobiDB-lite"/>
    </source>
</evidence>
<dbReference type="InterPro" id="IPR023825">
    <property type="entry name" value="CRISPR-assoc_RAMP_BGP1436"/>
</dbReference>
<name>A0ABX0EZ94_9BACL</name>
<accession>A0ABX0EZ94</accession>
<reference evidence="4 5" key="1">
    <citation type="submission" date="2020-01" db="EMBL/GenBank/DDBJ databases">
        <title>Polyphasic characterisation and genomic insights into a novel alkali tolerant bacterium VR-M41.</title>
        <authorList>
            <person name="Vemuluri V.R."/>
        </authorList>
    </citation>
    <scope>NUCLEOTIDE SEQUENCE [LARGE SCALE GENOMIC DNA]</scope>
    <source>
        <strain evidence="4 5">VR-M41</strain>
    </source>
</reference>
<comment type="caution">
    <text evidence="4">The sequence shown here is derived from an EMBL/GenBank/DDBJ whole genome shotgun (WGS) entry which is preliminary data.</text>
</comment>
<organism evidence="4 5">
    <name type="scientific">Saccharibacillus alkalitolerans</name>
    <dbReference type="NCBI Taxonomy" id="2705290"/>
    <lineage>
        <taxon>Bacteria</taxon>
        <taxon>Bacillati</taxon>
        <taxon>Bacillota</taxon>
        <taxon>Bacilli</taxon>
        <taxon>Bacillales</taxon>
        <taxon>Paenibacillaceae</taxon>
        <taxon>Saccharibacillus</taxon>
    </lineage>
</organism>
<evidence type="ECO:0000259" key="3">
    <source>
        <dbReference type="Pfam" id="PF03787"/>
    </source>
</evidence>
<feature type="region of interest" description="Disordered" evidence="2">
    <location>
        <begin position="1"/>
        <end position="25"/>
    </location>
</feature>
<protein>
    <submittedName>
        <fullName evidence="4">TIGR03986 family CRISPR-associated RAMP protein</fullName>
    </submittedName>
</protein>
<dbReference type="NCBIfam" id="TIGR03986">
    <property type="entry name" value="TIGR03986 family CRISPR-associated RAMP protein"/>
    <property type="match status" value="1"/>
</dbReference>
<dbReference type="InterPro" id="IPR005537">
    <property type="entry name" value="RAMP_III_fam"/>
</dbReference>
<dbReference type="EMBL" id="JAAFGS010000001">
    <property type="protein sequence ID" value="NGZ74061.1"/>
    <property type="molecule type" value="Genomic_DNA"/>
</dbReference>
<feature type="domain" description="CRISPR type III-associated protein" evidence="3">
    <location>
        <begin position="63"/>
        <end position="136"/>
    </location>
</feature>
<evidence type="ECO:0000256" key="1">
    <source>
        <dbReference type="ARBA" id="ARBA00023118"/>
    </source>
</evidence>
<dbReference type="RefSeq" id="WP_166271981.1">
    <property type="nucleotide sequence ID" value="NZ_JAAFGS010000001.1"/>
</dbReference>
<evidence type="ECO:0000313" key="4">
    <source>
        <dbReference type="EMBL" id="NGZ74061.1"/>
    </source>
</evidence>